<reference evidence="2 3" key="1">
    <citation type="submission" date="2019-11" db="EMBL/GenBank/DDBJ databases">
        <title>Whole genome sequence of Oryza granulata.</title>
        <authorList>
            <person name="Li W."/>
        </authorList>
    </citation>
    <scope>NUCLEOTIDE SEQUENCE [LARGE SCALE GENOMIC DNA]</scope>
    <source>
        <strain evidence="3">cv. Menghai</strain>
        <tissue evidence="2">Leaf</tissue>
    </source>
</reference>
<evidence type="ECO:0000256" key="1">
    <source>
        <dbReference type="SAM" id="MobiDB-lite"/>
    </source>
</evidence>
<proteinExistence type="predicted"/>
<dbReference type="Proteomes" id="UP000479710">
    <property type="component" value="Unassembled WGS sequence"/>
</dbReference>
<organism evidence="2 3">
    <name type="scientific">Oryza meyeriana var. granulata</name>
    <dbReference type="NCBI Taxonomy" id="110450"/>
    <lineage>
        <taxon>Eukaryota</taxon>
        <taxon>Viridiplantae</taxon>
        <taxon>Streptophyta</taxon>
        <taxon>Embryophyta</taxon>
        <taxon>Tracheophyta</taxon>
        <taxon>Spermatophyta</taxon>
        <taxon>Magnoliopsida</taxon>
        <taxon>Liliopsida</taxon>
        <taxon>Poales</taxon>
        <taxon>Poaceae</taxon>
        <taxon>BOP clade</taxon>
        <taxon>Oryzoideae</taxon>
        <taxon>Oryzeae</taxon>
        <taxon>Oryzinae</taxon>
        <taxon>Oryza</taxon>
        <taxon>Oryza meyeriana</taxon>
    </lineage>
</organism>
<evidence type="ECO:0000313" key="2">
    <source>
        <dbReference type="EMBL" id="KAF0898826.1"/>
    </source>
</evidence>
<comment type="caution">
    <text evidence="2">The sequence shown here is derived from an EMBL/GenBank/DDBJ whole genome shotgun (WGS) entry which is preliminary data.</text>
</comment>
<name>A0A6G1CF89_9ORYZ</name>
<accession>A0A6G1CF89</accession>
<sequence length="69" mass="7233">MGTLIFWNEYTGKDGVRPLLVCHARASGTVTDSTALARFSNGGGAAVDFSAGQKPHSPREIITEEEPGG</sequence>
<keyword evidence="3" id="KW-1185">Reference proteome</keyword>
<feature type="region of interest" description="Disordered" evidence="1">
    <location>
        <begin position="47"/>
        <end position="69"/>
    </location>
</feature>
<dbReference type="EMBL" id="SPHZ02000009">
    <property type="protein sequence ID" value="KAF0898826.1"/>
    <property type="molecule type" value="Genomic_DNA"/>
</dbReference>
<evidence type="ECO:0000313" key="3">
    <source>
        <dbReference type="Proteomes" id="UP000479710"/>
    </source>
</evidence>
<protein>
    <submittedName>
        <fullName evidence="2">Uncharacterized protein</fullName>
    </submittedName>
</protein>
<gene>
    <name evidence="2" type="ORF">E2562_011894</name>
</gene>
<dbReference type="AlphaFoldDB" id="A0A6G1CF89"/>